<dbReference type="Pfam" id="PF01060">
    <property type="entry name" value="TTR-52"/>
    <property type="match status" value="1"/>
</dbReference>
<dbReference type="PANTHER" id="PTHR21700">
    <property type="entry name" value="TRANSTHYRETIN-LIKE FAMILY PROTEIN-RELATED"/>
    <property type="match status" value="1"/>
</dbReference>
<keyword evidence="5" id="KW-0472">Membrane</keyword>
<accession>A0A0D6LM92</accession>
<keyword evidence="5" id="KW-1133">Transmembrane helix</keyword>
<keyword evidence="3" id="KW-0964">Secreted</keyword>
<dbReference type="Proteomes" id="UP000054495">
    <property type="component" value="Unassembled WGS sequence"/>
</dbReference>
<evidence type="ECO:0000256" key="4">
    <source>
        <dbReference type="ARBA" id="ARBA00022729"/>
    </source>
</evidence>
<dbReference type="AlphaFoldDB" id="A0A0D6LM92"/>
<proteinExistence type="inferred from homology"/>
<dbReference type="InterPro" id="IPR001534">
    <property type="entry name" value="Transthyretin-like"/>
</dbReference>
<organism evidence="6 7">
    <name type="scientific">Ancylostoma ceylanicum</name>
    <dbReference type="NCBI Taxonomy" id="53326"/>
    <lineage>
        <taxon>Eukaryota</taxon>
        <taxon>Metazoa</taxon>
        <taxon>Ecdysozoa</taxon>
        <taxon>Nematoda</taxon>
        <taxon>Chromadorea</taxon>
        <taxon>Rhabditida</taxon>
        <taxon>Rhabditina</taxon>
        <taxon>Rhabditomorpha</taxon>
        <taxon>Strongyloidea</taxon>
        <taxon>Ancylostomatidae</taxon>
        <taxon>Ancylostomatinae</taxon>
        <taxon>Ancylostoma</taxon>
    </lineage>
</organism>
<feature type="transmembrane region" description="Helical" evidence="5">
    <location>
        <begin position="30"/>
        <end position="52"/>
    </location>
</feature>
<dbReference type="GO" id="GO:0009986">
    <property type="term" value="C:cell surface"/>
    <property type="evidence" value="ECO:0007669"/>
    <property type="project" value="InterPro"/>
</dbReference>
<gene>
    <name evidence="6" type="ORF">ANCCEY_08642</name>
</gene>
<reference evidence="6 7" key="1">
    <citation type="submission" date="2013-05" db="EMBL/GenBank/DDBJ databases">
        <title>Draft genome of the parasitic nematode Anyclostoma ceylanicum.</title>
        <authorList>
            <person name="Mitreva M."/>
        </authorList>
    </citation>
    <scope>NUCLEOTIDE SEQUENCE [LARGE SCALE GENOMIC DNA]</scope>
</reference>
<keyword evidence="5" id="KW-0812">Transmembrane</keyword>
<keyword evidence="4" id="KW-0732">Signal</keyword>
<dbReference type="InterPro" id="IPR038479">
    <property type="entry name" value="Transthyretin-like_sf"/>
</dbReference>
<evidence type="ECO:0000256" key="3">
    <source>
        <dbReference type="ARBA" id="ARBA00022525"/>
    </source>
</evidence>
<dbReference type="GO" id="GO:0005576">
    <property type="term" value="C:extracellular region"/>
    <property type="evidence" value="ECO:0007669"/>
    <property type="project" value="UniProtKB-SubCell"/>
</dbReference>
<evidence type="ECO:0000313" key="6">
    <source>
        <dbReference type="EMBL" id="EPB72288.1"/>
    </source>
</evidence>
<evidence type="ECO:0000256" key="1">
    <source>
        <dbReference type="ARBA" id="ARBA00004613"/>
    </source>
</evidence>
<evidence type="ECO:0000313" key="7">
    <source>
        <dbReference type="Proteomes" id="UP000054495"/>
    </source>
</evidence>
<protein>
    <submittedName>
        <fullName evidence="6">Transthyretin-like family protein</fullName>
    </submittedName>
</protein>
<keyword evidence="7" id="KW-1185">Reference proteome</keyword>
<dbReference type="Gene3D" id="2.60.40.3330">
    <property type="match status" value="1"/>
</dbReference>
<dbReference type="EMBL" id="KE125056">
    <property type="protein sequence ID" value="EPB72288.1"/>
    <property type="molecule type" value="Genomic_DNA"/>
</dbReference>
<comment type="subcellular location">
    <subcellularLocation>
        <location evidence="1">Secreted</location>
    </subcellularLocation>
</comment>
<name>A0A0D6LM92_9BILA</name>
<evidence type="ECO:0000256" key="2">
    <source>
        <dbReference type="ARBA" id="ARBA00010112"/>
    </source>
</evidence>
<sequence>MGRETVHGALLIFSILNGFQEEGSVTFSSSAALMQAIILLIFIPFCFGILGVGTKQKVTVVGTLRCNNKPAGGVKVKLYKKDLLINRMLAESITDTRGMFLLMGNAKQISNVKPLVTIYHKCNYDGPCRKKYTREISSKQMAKGKSGMFYQFGEWDLAMNPIGQTIDCFKWRNPSVPDYSD</sequence>
<comment type="similarity">
    <text evidence="2">Belongs to the nematode transthyretin-like family.</text>
</comment>
<evidence type="ECO:0000256" key="5">
    <source>
        <dbReference type="SAM" id="Phobius"/>
    </source>
</evidence>